<keyword evidence="2" id="KW-0456">Lyase</keyword>
<dbReference type="EMBL" id="VIWO01000005">
    <property type="protein sequence ID" value="TWF39727.1"/>
    <property type="molecule type" value="Genomic_DNA"/>
</dbReference>
<sequence length="114" mass="12418">MPSLHLLVIKTHQPAALAAFYTNLGFEFDYHQHGKGPFHYASQGTPVTLEIYPLPKGVATADTTTRLGFTVDDVDNLVQRLPAGNIVTMPAATQWGYAAIVQDPDGRKIELVQA</sequence>
<comment type="caution">
    <text evidence="2">The sequence shown here is derived from an EMBL/GenBank/DDBJ whole genome shotgun (WGS) entry which is preliminary data.</text>
</comment>
<evidence type="ECO:0000259" key="1">
    <source>
        <dbReference type="PROSITE" id="PS51819"/>
    </source>
</evidence>
<dbReference type="InterPro" id="IPR004360">
    <property type="entry name" value="Glyas_Fos-R_dOase_dom"/>
</dbReference>
<dbReference type="RefSeq" id="WP_145670916.1">
    <property type="nucleotide sequence ID" value="NZ_VIWO01000005.1"/>
</dbReference>
<dbReference type="GO" id="GO:0051213">
    <property type="term" value="F:dioxygenase activity"/>
    <property type="evidence" value="ECO:0007669"/>
    <property type="project" value="UniProtKB-KW"/>
</dbReference>
<keyword evidence="2" id="KW-0560">Oxidoreductase</keyword>
<dbReference type="AlphaFoldDB" id="A0A561PNP4"/>
<dbReference type="Proteomes" id="UP000320811">
    <property type="component" value="Unassembled WGS sequence"/>
</dbReference>
<dbReference type="CDD" id="cd06587">
    <property type="entry name" value="VOC"/>
    <property type="match status" value="1"/>
</dbReference>
<dbReference type="InterPro" id="IPR029068">
    <property type="entry name" value="Glyas_Bleomycin-R_OHBP_Dase"/>
</dbReference>
<dbReference type="Pfam" id="PF00903">
    <property type="entry name" value="Glyoxalase"/>
    <property type="match status" value="1"/>
</dbReference>
<reference evidence="2 3" key="1">
    <citation type="submission" date="2019-06" db="EMBL/GenBank/DDBJ databases">
        <title>Sorghum-associated microbial communities from plants grown in Nebraska, USA.</title>
        <authorList>
            <person name="Schachtman D."/>
        </authorList>
    </citation>
    <scope>NUCLEOTIDE SEQUENCE [LARGE SCALE GENOMIC DNA]</scope>
    <source>
        <strain evidence="2 3">1209</strain>
    </source>
</reference>
<dbReference type="PROSITE" id="PS51819">
    <property type="entry name" value="VOC"/>
    <property type="match status" value="1"/>
</dbReference>
<evidence type="ECO:0000313" key="3">
    <source>
        <dbReference type="Proteomes" id="UP000320811"/>
    </source>
</evidence>
<evidence type="ECO:0000313" key="2">
    <source>
        <dbReference type="EMBL" id="TWF39727.1"/>
    </source>
</evidence>
<proteinExistence type="predicted"/>
<dbReference type="OrthoDB" id="5186830at2"/>
<feature type="domain" description="VOC" evidence="1">
    <location>
        <begin position="3"/>
        <end position="114"/>
    </location>
</feature>
<protein>
    <submittedName>
        <fullName evidence="2">Catechol 2,3-dioxygenase-like lactoylglutathione lyase family enzyme</fullName>
    </submittedName>
</protein>
<accession>A0A561PNP4</accession>
<keyword evidence="3" id="KW-1185">Reference proteome</keyword>
<dbReference type="SUPFAM" id="SSF54593">
    <property type="entry name" value="Glyoxalase/Bleomycin resistance protein/Dihydroxybiphenyl dioxygenase"/>
    <property type="match status" value="1"/>
</dbReference>
<keyword evidence="2" id="KW-0223">Dioxygenase</keyword>
<organism evidence="2 3">
    <name type="scientific">Chitinophaga polysaccharea</name>
    <dbReference type="NCBI Taxonomy" id="1293035"/>
    <lineage>
        <taxon>Bacteria</taxon>
        <taxon>Pseudomonadati</taxon>
        <taxon>Bacteroidota</taxon>
        <taxon>Chitinophagia</taxon>
        <taxon>Chitinophagales</taxon>
        <taxon>Chitinophagaceae</taxon>
        <taxon>Chitinophaga</taxon>
    </lineage>
</organism>
<gene>
    <name evidence="2" type="ORF">FHW36_105166</name>
</gene>
<name>A0A561PNP4_9BACT</name>
<dbReference type="Gene3D" id="3.10.180.10">
    <property type="entry name" value="2,3-Dihydroxybiphenyl 1,2-Dioxygenase, domain 1"/>
    <property type="match status" value="1"/>
</dbReference>
<dbReference type="GO" id="GO:0016829">
    <property type="term" value="F:lyase activity"/>
    <property type="evidence" value="ECO:0007669"/>
    <property type="project" value="UniProtKB-KW"/>
</dbReference>
<dbReference type="InterPro" id="IPR037523">
    <property type="entry name" value="VOC_core"/>
</dbReference>